<sequence length="188" mass="22409">MLKSAQENFQDARWVSPPESMWRIYEFNLTEIQPVVINLQLHFLGKQAVYYWKKSNLQTIVQSDFVQQTMLTEYFKMCSINMEARTYLYRELPEHFVWNSQSKIWTKRKSHTIIGSINIANPREGERYYERLLLNHQCETFKEAIKERGLLESDNNISECLREMVTFKMPIIFKGAIPPQLRHNSNVP</sequence>
<comment type="caution">
    <text evidence="1">The sequence shown here is derived from an EMBL/GenBank/DDBJ whole genome shotgun (WGS) entry which is preliminary data.</text>
</comment>
<dbReference type="EMBL" id="JACXVP010000009">
    <property type="protein sequence ID" value="KAG5586051.1"/>
    <property type="molecule type" value="Genomic_DNA"/>
</dbReference>
<evidence type="ECO:0000313" key="2">
    <source>
        <dbReference type="Proteomes" id="UP000824120"/>
    </source>
</evidence>
<keyword evidence="2" id="KW-1185">Reference proteome</keyword>
<organism evidence="1 2">
    <name type="scientific">Solanum commersonii</name>
    <name type="common">Commerson's wild potato</name>
    <name type="synonym">Commerson's nightshade</name>
    <dbReference type="NCBI Taxonomy" id="4109"/>
    <lineage>
        <taxon>Eukaryota</taxon>
        <taxon>Viridiplantae</taxon>
        <taxon>Streptophyta</taxon>
        <taxon>Embryophyta</taxon>
        <taxon>Tracheophyta</taxon>
        <taxon>Spermatophyta</taxon>
        <taxon>Magnoliopsida</taxon>
        <taxon>eudicotyledons</taxon>
        <taxon>Gunneridae</taxon>
        <taxon>Pentapetalae</taxon>
        <taxon>asterids</taxon>
        <taxon>lamiids</taxon>
        <taxon>Solanales</taxon>
        <taxon>Solanaceae</taxon>
        <taxon>Solanoideae</taxon>
        <taxon>Solaneae</taxon>
        <taxon>Solanum</taxon>
    </lineage>
</organism>
<gene>
    <name evidence="1" type="ORF">H5410_046485</name>
</gene>
<dbReference type="Proteomes" id="UP000824120">
    <property type="component" value="Chromosome 9"/>
</dbReference>
<evidence type="ECO:0000313" key="1">
    <source>
        <dbReference type="EMBL" id="KAG5586051.1"/>
    </source>
</evidence>
<dbReference type="OrthoDB" id="1304142at2759"/>
<proteinExistence type="predicted"/>
<dbReference type="AlphaFoldDB" id="A0A9J5XCD3"/>
<name>A0A9J5XCD3_SOLCO</name>
<reference evidence="1 2" key="1">
    <citation type="submission" date="2020-09" db="EMBL/GenBank/DDBJ databases">
        <title>De no assembly of potato wild relative species, Solanum commersonii.</title>
        <authorList>
            <person name="Cho K."/>
        </authorList>
    </citation>
    <scope>NUCLEOTIDE SEQUENCE [LARGE SCALE GENOMIC DNA]</scope>
    <source>
        <strain evidence="1">LZ3.2</strain>
        <tissue evidence="1">Leaf</tissue>
    </source>
</reference>
<accession>A0A9J5XCD3</accession>
<protein>
    <submittedName>
        <fullName evidence="1">Uncharacterized protein</fullName>
    </submittedName>
</protein>